<reference evidence="4" key="1">
    <citation type="submission" date="2018-05" db="EMBL/GenBank/DDBJ databases">
        <title>Draft genome sequence of Stemphylium lycopersici strain CIDEFI 213.</title>
        <authorList>
            <person name="Medina R."/>
            <person name="Franco M.E.E."/>
            <person name="Lucentini C.G."/>
            <person name="Saparrat M.C.N."/>
            <person name="Balatti P.A."/>
        </authorList>
    </citation>
    <scope>NUCLEOTIDE SEQUENCE [LARGE SCALE GENOMIC DNA]</scope>
    <source>
        <strain evidence="4">CIDEFI 213</strain>
    </source>
</reference>
<dbReference type="AlphaFoldDB" id="A0A364MT27"/>
<accession>A0A364MT27</accession>
<feature type="chain" id="PRO_5017034113" evidence="1">
    <location>
        <begin position="28"/>
        <end position="1060"/>
    </location>
</feature>
<dbReference type="InterPro" id="IPR008928">
    <property type="entry name" value="6-hairpin_glycosidase_sf"/>
</dbReference>
<dbReference type="FunFam" id="1.20.1050.60:FF:000002">
    <property type="entry name" value="Glycosyl hydrolase family 92"/>
    <property type="match status" value="1"/>
</dbReference>
<dbReference type="PANTHER" id="PTHR12143:SF44">
    <property type="entry name" value="GLYCOSYL HYDROLASE FAMILY 92 DOMAIN-CONTAINING PROTEIN"/>
    <property type="match status" value="1"/>
</dbReference>
<dbReference type="Pfam" id="PF17678">
    <property type="entry name" value="Glyco_hydro_92N"/>
    <property type="match status" value="1"/>
</dbReference>
<dbReference type="Proteomes" id="UP000249619">
    <property type="component" value="Unassembled WGS sequence"/>
</dbReference>
<proteinExistence type="predicted"/>
<dbReference type="InterPro" id="IPR014718">
    <property type="entry name" value="GH-type_carb-bd"/>
</dbReference>
<dbReference type="GO" id="GO:0005634">
    <property type="term" value="C:nucleus"/>
    <property type="evidence" value="ECO:0007669"/>
    <property type="project" value="TreeGrafter"/>
</dbReference>
<organism evidence="3 4">
    <name type="scientific">Stemphylium lycopersici</name>
    <name type="common">Tomato gray leaf spot disease fungus</name>
    <name type="synonym">Thyrospora lycopersici</name>
    <dbReference type="NCBI Taxonomy" id="183478"/>
    <lineage>
        <taxon>Eukaryota</taxon>
        <taxon>Fungi</taxon>
        <taxon>Dikarya</taxon>
        <taxon>Ascomycota</taxon>
        <taxon>Pezizomycotina</taxon>
        <taxon>Dothideomycetes</taxon>
        <taxon>Pleosporomycetidae</taxon>
        <taxon>Pleosporales</taxon>
        <taxon>Pleosporineae</taxon>
        <taxon>Pleosporaceae</taxon>
        <taxon>Stemphylium</taxon>
    </lineage>
</organism>
<dbReference type="Gene3D" id="1.20.1050.60">
    <property type="entry name" value="alpha-1,2-mannosidase"/>
    <property type="match status" value="1"/>
</dbReference>
<dbReference type="SUPFAM" id="SSF48208">
    <property type="entry name" value="Six-hairpin glycosidases"/>
    <property type="match status" value="1"/>
</dbReference>
<comment type="caution">
    <text evidence="3">The sequence shown here is derived from an EMBL/GenBank/DDBJ whole genome shotgun (WGS) entry which is preliminary data.</text>
</comment>
<dbReference type="GO" id="GO:0005975">
    <property type="term" value="P:carbohydrate metabolic process"/>
    <property type="evidence" value="ECO:0007669"/>
    <property type="project" value="InterPro"/>
</dbReference>
<dbReference type="GO" id="GO:0030246">
    <property type="term" value="F:carbohydrate binding"/>
    <property type="evidence" value="ECO:0007669"/>
    <property type="project" value="InterPro"/>
</dbReference>
<dbReference type="SUPFAM" id="SSF55729">
    <property type="entry name" value="Acyl-CoA N-acyltransferases (Nat)"/>
    <property type="match status" value="1"/>
</dbReference>
<dbReference type="PROSITE" id="PS51186">
    <property type="entry name" value="GNAT"/>
    <property type="match status" value="1"/>
</dbReference>
<dbReference type="Gene3D" id="2.70.98.10">
    <property type="match status" value="1"/>
</dbReference>
<dbReference type="GO" id="GO:0016747">
    <property type="term" value="F:acyltransferase activity, transferring groups other than amino-acyl groups"/>
    <property type="evidence" value="ECO:0007669"/>
    <property type="project" value="InterPro"/>
</dbReference>
<keyword evidence="1" id="KW-0732">Signal</keyword>
<feature type="domain" description="N-acetyltransferase" evidence="2">
    <location>
        <begin position="854"/>
        <end position="1058"/>
    </location>
</feature>
<dbReference type="PANTHER" id="PTHR12143">
    <property type="entry name" value="PEPTIDE N-GLYCANASE PNGASE -RELATED"/>
    <property type="match status" value="1"/>
</dbReference>
<evidence type="ECO:0000313" key="4">
    <source>
        <dbReference type="Proteomes" id="UP000249619"/>
    </source>
</evidence>
<dbReference type="InterPro" id="IPR050883">
    <property type="entry name" value="PNGase"/>
</dbReference>
<dbReference type="GO" id="GO:0000224">
    <property type="term" value="F:peptide-N4-(N-acetyl-beta-glucosaminyl)asparagine amidase activity"/>
    <property type="evidence" value="ECO:0007669"/>
    <property type="project" value="TreeGrafter"/>
</dbReference>
<dbReference type="STRING" id="183478.A0A364MT27"/>
<name>A0A364MT27_STELY</name>
<feature type="signal peptide" evidence="1">
    <location>
        <begin position="1"/>
        <end position="27"/>
    </location>
</feature>
<dbReference type="EMBL" id="QGDH01000211">
    <property type="protein sequence ID" value="RAR02561.1"/>
    <property type="molecule type" value="Genomic_DNA"/>
</dbReference>
<dbReference type="GO" id="GO:0006516">
    <property type="term" value="P:glycoprotein catabolic process"/>
    <property type="evidence" value="ECO:0007669"/>
    <property type="project" value="TreeGrafter"/>
</dbReference>
<protein>
    <submittedName>
        <fullName evidence="3">Glycoside hydrolase family 92 protein</fullName>
    </submittedName>
</protein>
<evidence type="ECO:0000259" key="2">
    <source>
        <dbReference type="PROSITE" id="PS51186"/>
    </source>
</evidence>
<dbReference type="InterPro" id="IPR012939">
    <property type="entry name" value="Glyco_hydro_92"/>
</dbReference>
<dbReference type="Pfam" id="PF07971">
    <property type="entry name" value="Glyco_hydro_92"/>
    <property type="match status" value="1"/>
</dbReference>
<dbReference type="Gene3D" id="3.30.2080.10">
    <property type="entry name" value="GH92 mannosidase domain"/>
    <property type="match status" value="1"/>
</dbReference>
<dbReference type="InterPro" id="IPR041371">
    <property type="entry name" value="GH92_N"/>
</dbReference>
<dbReference type="FunFam" id="3.30.2080.10:FF:000001">
    <property type="entry name" value="Alpha-1,2-mannosidase subfamily"/>
    <property type="match status" value="1"/>
</dbReference>
<sequence length="1060" mass="115710">MSNRRQFSLSQHFFLGTALASSSLVSAASNDGNSRQPLWSFVDPLIGTVGSRPGSAIAGGNSFPGASLPWAMAKPGIDTSYIGLPNGTAVDANAGYTPLGNVTANGIKIEITSGNHTGFMRYTFPQLGVPANNASTVNVDPMMGATNDQDAHVLVDLTHVLPAYSSMAYSQKFLRGELHVPSSPNALPSYHGSATYTGGWPQPDSHTIHFCGNFSVPAGSVLTPTSDYVQREHSAIAPGVGTFSWQYNPYSPPSFSARPVPRGYADVRSYAGSGMGLGALFSWSPTEKQVNSTLTLEAKVGISYISAAQACSHVENELPDAKSFEDAVEQARQEWEEKVLNKIQIGDDGDATSNNATLKRMLYSALYQTGLMPTDKTGECPVWESNESKPYYDDHYTLWDTYRTLLPLYHLIFTKPYSRVLSGLISIFTEEGYLPAGRAANWNGRVQGGTHADIVLADSFVKSVRTLSGEAGRGELDSAIDWQEAYRAVMKDANVMPERNVDPVAFDGATKEGRGALDDYLSLRFITRNHTRSVSRGVEYPQNDFAIYSLASGLEKPRAAIDQMRDRASWWQNQWNPTANTTLDGVGTFTGFPGPRNSDGTWNMTAYDPLSCGTCGWDADIYEAKVWETAFSVAPHDMAKVIELMGGDEAFVRRLDASFLPGFGTSVGANNDAGSALFNPGNEPSFATPFLYNYVPGMHWKTVNQTRATVDSFYSDSRNGYPGNIDGGALPSWLIFNLAGMYPMPGQPIYLLSAPRFSSLNVSLFSGTAVETSLTVLARNLSSTSYYPQKVTWNGEELDRSWLKHGEIAQGGELVFYMGEEPSKWDMGERPWSLSAWSTSLKSHLIPPLVNMAIVLRDVSDEEIAQACEIEGRAYEGNPLSDVLAPGPSPPDALQQRVQKIVEIRQQDPSAHYLQAYDEATGKMAAFAKWHVFETPEAIAASARPLSFGEGKNVEACMLFFGGMTDRKQDIMGEKPHLFLQLLHTDPEFQGRGAGSLLMEWGKKKADELGLPIYLESSLVGHRFYQKHGFEDVEVFQVNFTPFGGSVHHQPLMLRSAAGS</sequence>
<dbReference type="InterPro" id="IPR000182">
    <property type="entry name" value="GNAT_dom"/>
</dbReference>
<dbReference type="CDD" id="cd04301">
    <property type="entry name" value="NAT_SF"/>
    <property type="match status" value="1"/>
</dbReference>
<keyword evidence="3" id="KW-0378">Hydrolase</keyword>
<dbReference type="Pfam" id="PF00583">
    <property type="entry name" value="Acetyltransf_1"/>
    <property type="match status" value="1"/>
</dbReference>
<dbReference type="Gene3D" id="3.40.630.30">
    <property type="match status" value="1"/>
</dbReference>
<evidence type="ECO:0000313" key="3">
    <source>
        <dbReference type="EMBL" id="RAR02561.1"/>
    </source>
</evidence>
<evidence type="ECO:0000256" key="1">
    <source>
        <dbReference type="SAM" id="SignalP"/>
    </source>
</evidence>
<dbReference type="Gene3D" id="1.20.1610.10">
    <property type="entry name" value="alpha-1,2-mannosidases domains"/>
    <property type="match status" value="1"/>
</dbReference>
<dbReference type="OrthoDB" id="449263at2759"/>
<keyword evidence="4" id="KW-1185">Reference proteome</keyword>
<dbReference type="GO" id="GO:0005829">
    <property type="term" value="C:cytosol"/>
    <property type="evidence" value="ECO:0007669"/>
    <property type="project" value="TreeGrafter"/>
</dbReference>
<gene>
    <name evidence="3" type="ORF">DDE83_008543</name>
</gene>
<dbReference type="InterPro" id="IPR016181">
    <property type="entry name" value="Acyl_CoA_acyltransferase"/>
</dbReference>